<feature type="region of interest" description="Disordered" evidence="19">
    <location>
        <begin position="47"/>
        <end position="73"/>
    </location>
</feature>
<keyword evidence="5 13" id="KW-0418">Kinase</keyword>
<feature type="binding site" evidence="16">
    <location>
        <position position="310"/>
    </location>
    <ligand>
        <name>Mg(2+)</name>
        <dbReference type="ChEBI" id="CHEBI:18420"/>
        <label>1</label>
    </ligand>
</feature>
<protein>
    <recommendedName>
        <fullName evidence="13">Wee1-like protein kinase</fullName>
        <ecNumber evidence="13">2.7.10.2</ecNumber>
    </recommendedName>
</protein>
<name>A0A674MHK6_TAKRU</name>
<dbReference type="PROSITE" id="PS00107">
    <property type="entry name" value="PROTEIN_KINASE_ATP"/>
    <property type="match status" value="1"/>
</dbReference>
<dbReference type="PROSITE" id="PS00108">
    <property type="entry name" value="PROTEIN_KINASE_ST"/>
    <property type="match status" value="1"/>
</dbReference>
<evidence type="ECO:0000256" key="1">
    <source>
        <dbReference type="ARBA" id="ARBA00004123"/>
    </source>
</evidence>
<evidence type="ECO:0000256" key="12">
    <source>
        <dbReference type="ARBA" id="ARBA00037982"/>
    </source>
</evidence>
<evidence type="ECO:0000256" key="8">
    <source>
        <dbReference type="ARBA" id="ARBA00023054"/>
    </source>
</evidence>
<gene>
    <name evidence="21" type="primary">wee2</name>
</gene>
<evidence type="ECO:0000256" key="9">
    <source>
        <dbReference type="ARBA" id="ARBA00023137"/>
    </source>
</evidence>
<sequence length="498" mass="55227">MAKPFDGISQQLNFTSGGEEGSSSSDNSSDYYTFRIRSPRFASSSVLNHESTCKTPRPQRHRSRSSTASSPLQCTSPIPYASWRKLRLCDSPSTPKLQSDSRLGSVTCVPVVRDFLLCQPLRLFVWQRRAVQAFMLSRYESEFLELECIGVGEFGAVYKCVKRLDGCLYAIKRSRRPLAGSANEQLALKEVYAHAVLGHHPHVVRYYSAWAEDDHMIIQNEYCDGGSLADAILQKEGHGELFSEPKLKDLLLQVSMGLKYIHGSGLVHLDIKPSNIFVCQRTDTSGACEGESEEDDDGRTSTGVVYKIGDLGHVTSTNNPQVEEGDSRFLASEVLHEDYSNLPKADIFALGLTVLLAAGAPPLPQNGDEWHNLREGKLPELPQELSPPFRALLQLLLYPDLTKRPSAKELCKHVMLREEKTGRLAAQLRRELNVEKFKTAMLEKELQEARQAVLSPTQKLGLRVISPAKLGCQPKTGRRLVGRSTARSLSIGCPGYGV</sequence>
<keyword evidence="11" id="KW-0469">Meiosis</keyword>
<reference evidence="21 22" key="1">
    <citation type="journal article" date="2011" name="Genome Biol. Evol.">
        <title>Integration of the genetic map and genome assembly of fugu facilitates insights into distinct features of genome evolution in teleosts and mammals.</title>
        <authorList>
            <person name="Kai W."/>
            <person name="Kikuchi K."/>
            <person name="Tohari S."/>
            <person name="Chew A.K."/>
            <person name="Tay A."/>
            <person name="Fujiwara A."/>
            <person name="Hosoya S."/>
            <person name="Suetake H."/>
            <person name="Naruse K."/>
            <person name="Brenner S."/>
            <person name="Suzuki Y."/>
            <person name="Venkatesh B."/>
        </authorList>
    </citation>
    <scope>NUCLEOTIDE SEQUENCE [LARGE SCALE GENOMIC DNA]</scope>
</reference>
<dbReference type="GO" id="GO:0060631">
    <property type="term" value="P:regulation of meiosis I"/>
    <property type="evidence" value="ECO:0007669"/>
    <property type="project" value="TreeGrafter"/>
</dbReference>
<dbReference type="GO" id="GO:0004674">
    <property type="term" value="F:protein serine/threonine kinase activity"/>
    <property type="evidence" value="ECO:0007669"/>
    <property type="project" value="UniProtKB-KW"/>
</dbReference>
<dbReference type="GO" id="GO:0000278">
    <property type="term" value="P:mitotic cell cycle"/>
    <property type="evidence" value="ECO:0007669"/>
    <property type="project" value="InterPro"/>
</dbReference>
<feature type="region of interest" description="Disordered" evidence="19">
    <location>
        <begin position="1"/>
        <end position="31"/>
    </location>
</feature>
<comment type="similarity">
    <text evidence="12">Belongs to the protein kinase superfamily. Ser/Thr protein kinase family. GCN2 subfamily.</text>
</comment>
<dbReference type="PIRSF" id="PIRSF037281">
    <property type="entry name" value="Wee1-like_protein_kinase"/>
    <property type="match status" value="1"/>
</dbReference>
<evidence type="ECO:0000256" key="6">
    <source>
        <dbReference type="ARBA" id="ARBA00022840"/>
    </source>
</evidence>
<dbReference type="PANTHER" id="PTHR11042">
    <property type="entry name" value="EUKARYOTIC TRANSLATION INITIATION FACTOR 2-ALPHA KINASE EIF2-ALPHA KINASE -RELATED"/>
    <property type="match status" value="1"/>
</dbReference>
<feature type="active site" description="Proton acceptor" evidence="14">
    <location>
        <position position="270"/>
    </location>
</feature>
<evidence type="ECO:0000256" key="7">
    <source>
        <dbReference type="ARBA" id="ARBA00022842"/>
    </source>
</evidence>
<evidence type="ECO:0000256" key="16">
    <source>
        <dbReference type="PIRSR" id="PIRSR037281-3"/>
    </source>
</evidence>
<dbReference type="PROSITE" id="PS50011">
    <property type="entry name" value="PROTEIN_KINASE_DOM"/>
    <property type="match status" value="1"/>
</dbReference>
<dbReference type="GO" id="GO:0005524">
    <property type="term" value="F:ATP binding"/>
    <property type="evidence" value="ECO:0007669"/>
    <property type="project" value="UniProtKB-UniRule"/>
</dbReference>
<evidence type="ECO:0000256" key="15">
    <source>
        <dbReference type="PIRSR" id="PIRSR037281-2"/>
    </source>
</evidence>
<evidence type="ECO:0000259" key="20">
    <source>
        <dbReference type="PROSITE" id="PS50011"/>
    </source>
</evidence>
<keyword evidence="4 13" id="KW-0547">Nucleotide-binding</keyword>
<dbReference type="Ensembl" id="ENSTRUT00000091907.1">
    <property type="protein sequence ID" value="ENSTRUP00000060469.1"/>
    <property type="gene ID" value="ENSTRUG00000003373.3"/>
</dbReference>
<evidence type="ECO:0000256" key="4">
    <source>
        <dbReference type="ARBA" id="ARBA00022741"/>
    </source>
</evidence>
<feature type="domain" description="Protein kinase" evidence="20">
    <location>
        <begin position="143"/>
        <end position="416"/>
    </location>
</feature>
<feature type="binding site" evidence="15">
    <location>
        <begin position="149"/>
        <end position="157"/>
    </location>
    <ligand>
        <name>ATP</name>
        <dbReference type="ChEBI" id="CHEBI:30616"/>
    </ligand>
</feature>
<keyword evidence="22" id="KW-1185">Reference proteome</keyword>
<comment type="similarity">
    <text evidence="13">Belongs to the protein kinase superfamily. Ser/Thr protein kinase family. WEE1 subfamily.</text>
</comment>
<dbReference type="EC" id="2.7.10.2" evidence="13"/>
<reference evidence="21" key="2">
    <citation type="submission" date="2025-08" db="UniProtKB">
        <authorList>
            <consortium name="Ensembl"/>
        </authorList>
    </citation>
    <scope>IDENTIFICATION</scope>
</reference>
<keyword evidence="8" id="KW-0175">Coiled coil</keyword>
<dbReference type="GO" id="GO:0051321">
    <property type="term" value="P:meiotic cell cycle"/>
    <property type="evidence" value="ECO:0007669"/>
    <property type="project" value="UniProtKB-KW"/>
</dbReference>
<dbReference type="AlphaFoldDB" id="A0A674MHK6"/>
<dbReference type="GeneTree" id="ENSGT00940000158803"/>
<keyword evidence="9 13" id="KW-0829">Tyrosine-protein kinase</keyword>
<evidence type="ECO:0000256" key="19">
    <source>
        <dbReference type="SAM" id="MobiDB-lite"/>
    </source>
</evidence>
<dbReference type="Proteomes" id="UP000005226">
    <property type="component" value="Chromosome 9"/>
</dbReference>
<dbReference type="GO" id="GO:0005737">
    <property type="term" value="C:cytoplasm"/>
    <property type="evidence" value="ECO:0007669"/>
    <property type="project" value="TreeGrafter"/>
</dbReference>
<dbReference type="InterPro" id="IPR017164">
    <property type="entry name" value="Wee1-like_protein_kinase"/>
</dbReference>
<evidence type="ECO:0000256" key="17">
    <source>
        <dbReference type="PROSITE-ProRule" id="PRU10141"/>
    </source>
</evidence>
<feature type="binding site" evidence="15 17">
    <location>
        <position position="172"/>
    </location>
    <ligand>
        <name>ATP</name>
        <dbReference type="ChEBI" id="CHEBI:30616"/>
    </ligand>
</feature>
<keyword evidence="18" id="KW-0723">Serine/threonine-protein kinase</keyword>
<comment type="catalytic activity">
    <reaction evidence="13">
        <text>L-tyrosyl-[protein] + ATP = O-phospho-L-tyrosyl-[protein] + ADP + H(+)</text>
        <dbReference type="Rhea" id="RHEA:10596"/>
        <dbReference type="Rhea" id="RHEA-COMP:10136"/>
        <dbReference type="Rhea" id="RHEA-COMP:20101"/>
        <dbReference type="ChEBI" id="CHEBI:15378"/>
        <dbReference type="ChEBI" id="CHEBI:30616"/>
        <dbReference type="ChEBI" id="CHEBI:46858"/>
        <dbReference type="ChEBI" id="CHEBI:61978"/>
        <dbReference type="ChEBI" id="CHEBI:456216"/>
        <dbReference type="EC" id="2.7.10.2"/>
    </reaction>
</comment>
<dbReference type="SMART" id="SM00220">
    <property type="entry name" value="S_TKc"/>
    <property type="match status" value="1"/>
</dbReference>
<keyword evidence="6 13" id="KW-0067">ATP-binding</keyword>
<dbReference type="FunFam" id="3.30.200.20:FF:000115">
    <property type="entry name" value="Wee1-like kinase 2"/>
    <property type="match status" value="1"/>
</dbReference>
<proteinExistence type="inferred from homology"/>
<keyword evidence="2 13" id="KW-0808">Transferase</keyword>
<dbReference type="FunFam" id="1.10.510.10:FF:000217">
    <property type="entry name" value="Wee1-like protein kinase"/>
    <property type="match status" value="1"/>
</dbReference>
<evidence type="ECO:0000313" key="22">
    <source>
        <dbReference type="Proteomes" id="UP000005226"/>
    </source>
</evidence>
<evidence type="ECO:0000256" key="13">
    <source>
        <dbReference type="PIRNR" id="PIRNR037281"/>
    </source>
</evidence>
<feature type="compositionally biased region" description="Low complexity" evidence="19">
    <location>
        <begin position="13"/>
        <end position="31"/>
    </location>
</feature>
<dbReference type="SUPFAM" id="SSF56112">
    <property type="entry name" value="Protein kinase-like (PK-like)"/>
    <property type="match status" value="1"/>
</dbReference>
<comment type="subcellular location">
    <subcellularLocation>
        <location evidence="1 13">Nucleus</location>
    </subcellularLocation>
</comment>
<evidence type="ECO:0000256" key="3">
    <source>
        <dbReference type="ARBA" id="ARBA00022723"/>
    </source>
</evidence>
<evidence type="ECO:0000256" key="18">
    <source>
        <dbReference type="RuleBase" id="RU000304"/>
    </source>
</evidence>
<evidence type="ECO:0000256" key="11">
    <source>
        <dbReference type="ARBA" id="ARBA00023254"/>
    </source>
</evidence>
<dbReference type="Gene3D" id="3.30.200.20">
    <property type="entry name" value="Phosphorylase Kinase, domain 1"/>
    <property type="match status" value="1"/>
</dbReference>
<dbReference type="InterPro" id="IPR050339">
    <property type="entry name" value="CC_SR_Kinase"/>
</dbReference>
<reference evidence="21" key="3">
    <citation type="submission" date="2025-09" db="UniProtKB">
        <authorList>
            <consortium name="Ensembl"/>
        </authorList>
    </citation>
    <scope>IDENTIFICATION</scope>
</reference>
<dbReference type="GO" id="GO:0000287">
    <property type="term" value="F:magnesium ion binding"/>
    <property type="evidence" value="ECO:0007669"/>
    <property type="project" value="InterPro"/>
</dbReference>
<evidence type="ECO:0000256" key="5">
    <source>
        <dbReference type="ARBA" id="ARBA00022777"/>
    </source>
</evidence>
<dbReference type="PANTHER" id="PTHR11042:SF75">
    <property type="entry name" value="WEE1-LIKE PROTEIN KINASE 2"/>
    <property type="match status" value="1"/>
</dbReference>
<keyword evidence="10 13" id="KW-0539">Nucleus</keyword>
<dbReference type="GO" id="GO:0005634">
    <property type="term" value="C:nucleus"/>
    <property type="evidence" value="ECO:0007669"/>
    <property type="project" value="UniProtKB-SubCell"/>
</dbReference>
<dbReference type="InterPro" id="IPR008271">
    <property type="entry name" value="Ser/Thr_kinase_AS"/>
</dbReference>
<feature type="binding site" evidence="16">
    <location>
        <position position="275"/>
    </location>
    <ligand>
        <name>Mg(2+)</name>
        <dbReference type="ChEBI" id="CHEBI:18420"/>
        <label>1</label>
    </ligand>
</feature>
<dbReference type="InterPro" id="IPR000719">
    <property type="entry name" value="Prot_kinase_dom"/>
</dbReference>
<keyword evidence="3 13" id="KW-0479">Metal-binding</keyword>
<evidence type="ECO:0000256" key="10">
    <source>
        <dbReference type="ARBA" id="ARBA00023242"/>
    </source>
</evidence>
<evidence type="ECO:0000256" key="14">
    <source>
        <dbReference type="PIRSR" id="PIRSR037281-1"/>
    </source>
</evidence>
<comment type="cofactor">
    <cofactor evidence="16">
        <name>Mg(2+)</name>
        <dbReference type="ChEBI" id="CHEBI:18420"/>
    </cofactor>
    <text evidence="16">Binds 2 magnesium ions per subunit.</text>
</comment>
<dbReference type="GO" id="GO:0004715">
    <property type="term" value="F:non-membrane spanning protein tyrosine kinase activity"/>
    <property type="evidence" value="ECO:0007669"/>
    <property type="project" value="UniProtKB-UniRule"/>
</dbReference>
<dbReference type="InterPro" id="IPR011009">
    <property type="entry name" value="Kinase-like_dom_sf"/>
</dbReference>
<evidence type="ECO:0000256" key="2">
    <source>
        <dbReference type="ARBA" id="ARBA00022679"/>
    </source>
</evidence>
<dbReference type="Gene3D" id="1.10.510.10">
    <property type="entry name" value="Transferase(Phosphotransferase) domain 1"/>
    <property type="match status" value="1"/>
</dbReference>
<evidence type="ECO:0000313" key="21">
    <source>
        <dbReference type="Ensembl" id="ENSTRUP00000060469.1"/>
    </source>
</evidence>
<keyword evidence="7 16" id="KW-0460">Magnesium</keyword>
<organism evidence="21 22">
    <name type="scientific">Takifugu rubripes</name>
    <name type="common">Japanese pufferfish</name>
    <name type="synonym">Fugu rubripes</name>
    <dbReference type="NCBI Taxonomy" id="31033"/>
    <lineage>
        <taxon>Eukaryota</taxon>
        <taxon>Metazoa</taxon>
        <taxon>Chordata</taxon>
        <taxon>Craniata</taxon>
        <taxon>Vertebrata</taxon>
        <taxon>Euteleostomi</taxon>
        <taxon>Actinopterygii</taxon>
        <taxon>Neopterygii</taxon>
        <taxon>Teleostei</taxon>
        <taxon>Neoteleostei</taxon>
        <taxon>Acanthomorphata</taxon>
        <taxon>Eupercaria</taxon>
        <taxon>Tetraodontiformes</taxon>
        <taxon>Tetradontoidea</taxon>
        <taxon>Tetraodontidae</taxon>
        <taxon>Takifugu</taxon>
    </lineage>
</organism>
<dbReference type="Pfam" id="PF00069">
    <property type="entry name" value="Pkinase"/>
    <property type="match status" value="1"/>
</dbReference>
<accession>A0A674MHK6</accession>
<dbReference type="InterPro" id="IPR017441">
    <property type="entry name" value="Protein_kinase_ATP_BS"/>
</dbReference>